<evidence type="ECO:0000313" key="1">
    <source>
        <dbReference type="EMBL" id="AII27071.1"/>
    </source>
</evidence>
<evidence type="ECO:0000313" key="2">
    <source>
        <dbReference type="Proteomes" id="UP000028661"/>
    </source>
</evidence>
<protein>
    <submittedName>
        <fullName evidence="1">Uncharacterized protein</fullName>
    </submittedName>
</protein>
<name>A0A076G4C3_9CAUD</name>
<reference evidence="2" key="1">
    <citation type="journal article" date="2014" name="Elife">
        <title>Evolutionary consequences of intra-patient phage predation on microbial populations.</title>
        <authorList>
            <person name="Seed K.D."/>
            <person name="Yen M."/>
            <person name="Shapiro B.J."/>
            <person name="Hilaire I.J."/>
            <person name="Charles R.C."/>
            <person name="Teng J.E."/>
            <person name="Ivers L.C."/>
            <person name="Boncy J."/>
            <person name="Harris J.B."/>
            <person name="Camilli A."/>
        </authorList>
    </citation>
    <scope>NUCLEOTIDE SEQUENCE [LARGE SCALE GENOMIC DNA]</scope>
</reference>
<dbReference type="EMBL" id="KM224878">
    <property type="protein sequence ID" value="AII27071.1"/>
    <property type="molecule type" value="Genomic_DNA"/>
</dbReference>
<organism evidence="1 2">
    <name type="scientific">Vibrio phage ICP2_2011_A</name>
    <dbReference type="NCBI Taxonomy" id="1529057"/>
    <lineage>
        <taxon>Viruses</taxon>
        <taxon>Duplodnaviria</taxon>
        <taxon>Heunggongvirae</taxon>
        <taxon>Uroviricota</taxon>
        <taxon>Caudoviricetes</taxon>
        <taxon>Zobellviridae</taxon>
        <taxon>Icepovirus</taxon>
        <taxon>Icepovirus bengalense</taxon>
    </lineage>
</organism>
<dbReference type="Proteomes" id="UP000028661">
    <property type="component" value="Segment"/>
</dbReference>
<gene>
    <name evidence="1" type="ORF">ICP22011A_0027</name>
</gene>
<sequence>MALQLTESNFKAKLNNWVKGSKSKRDELQEFIVFGVLHAQQNDNDFTKLSDVMVACEDVKAFPNQDVCDYIKKVINGVAWNVKGKVFKKANKKATIEYNIGYLESEAWYEFSKATKPAKEMDIINAAARWAKQLRENIDKGLIKDGQQDKAEDLLNTLVQFVG</sequence>
<accession>A0A076G4C3</accession>
<proteinExistence type="predicted"/>